<feature type="region of interest" description="Disordered" evidence="1">
    <location>
        <begin position="104"/>
        <end position="128"/>
    </location>
</feature>
<reference evidence="3 4" key="1">
    <citation type="journal article" date="2015" name="BMC Genomics">
        <title>Gene expression during zombie ant biting behavior reflects the complexity underlying fungal parasitic behavioral manipulation.</title>
        <authorList>
            <person name="de Bekker C."/>
            <person name="Ohm R.A."/>
            <person name="Loreto R.G."/>
            <person name="Sebastian A."/>
            <person name="Albert I."/>
            <person name="Merrow M."/>
            <person name="Brachmann A."/>
            <person name="Hughes D.P."/>
        </authorList>
    </citation>
    <scope>NUCLEOTIDE SEQUENCE [LARGE SCALE GENOMIC DNA]</scope>
    <source>
        <strain evidence="3 4">SC16a</strain>
    </source>
</reference>
<dbReference type="SUPFAM" id="SSF53474">
    <property type="entry name" value="alpha/beta-Hydrolases"/>
    <property type="match status" value="1"/>
</dbReference>
<dbReference type="Gene3D" id="3.40.50.1820">
    <property type="entry name" value="alpha/beta hydrolase"/>
    <property type="match status" value="1"/>
</dbReference>
<comment type="caution">
    <text evidence="3">The sequence shown here is derived from an EMBL/GenBank/DDBJ whole genome shotgun (WGS) entry which is preliminary data.</text>
</comment>
<dbReference type="EMBL" id="LAZP02000327">
    <property type="protein sequence ID" value="PFH58106.1"/>
    <property type="molecule type" value="Genomic_DNA"/>
</dbReference>
<dbReference type="InterPro" id="IPR050471">
    <property type="entry name" value="AB_hydrolase"/>
</dbReference>
<dbReference type="PRINTS" id="PR00111">
    <property type="entry name" value="ABHYDROLASE"/>
</dbReference>
<evidence type="ECO:0000313" key="3">
    <source>
        <dbReference type="EMBL" id="PFH58106.1"/>
    </source>
</evidence>
<evidence type="ECO:0000259" key="2">
    <source>
        <dbReference type="Pfam" id="PF00561"/>
    </source>
</evidence>
<dbReference type="InterPro" id="IPR000073">
    <property type="entry name" value="AB_hydrolase_1"/>
</dbReference>
<organism evidence="3 4">
    <name type="scientific">Ophiocordyceps unilateralis</name>
    <name type="common">Zombie-ant fungus</name>
    <name type="synonym">Torrubia unilateralis</name>
    <dbReference type="NCBI Taxonomy" id="268505"/>
    <lineage>
        <taxon>Eukaryota</taxon>
        <taxon>Fungi</taxon>
        <taxon>Dikarya</taxon>
        <taxon>Ascomycota</taxon>
        <taxon>Pezizomycotina</taxon>
        <taxon>Sordariomycetes</taxon>
        <taxon>Hypocreomycetidae</taxon>
        <taxon>Hypocreales</taxon>
        <taxon>Ophiocordycipitaceae</taxon>
        <taxon>Ophiocordyceps</taxon>
    </lineage>
</organism>
<dbReference type="InterPro" id="IPR029058">
    <property type="entry name" value="AB_hydrolase_fold"/>
</dbReference>
<feature type="region of interest" description="Disordered" evidence="1">
    <location>
        <begin position="172"/>
        <end position="191"/>
    </location>
</feature>
<dbReference type="PANTHER" id="PTHR43433:SF5">
    <property type="entry name" value="AB HYDROLASE-1 DOMAIN-CONTAINING PROTEIN"/>
    <property type="match status" value="1"/>
</dbReference>
<accession>A0A2A9PBB2</accession>
<feature type="compositionally biased region" description="Polar residues" evidence="1">
    <location>
        <begin position="175"/>
        <end position="191"/>
    </location>
</feature>
<proteinExistence type="predicted"/>
<protein>
    <recommendedName>
        <fullName evidence="2">AB hydrolase-1 domain-containing protein</fullName>
    </recommendedName>
</protein>
<dbReference type="PANTHER" id="PTHR43433">
    <property type="entry name" value="HYDROLASE, ALPHA/BETA FOLD FAMILY PROTEIN"/>
    <property type="match status" value="1"/>
</dbReference>
<evidence type="ECO:0000256" key="1">
    <source>
        <dbReference type="SAM" id="MobiDB-lite"/>
    </source>
</evidence>
<evidence type="ECO:0000313" key="4">
    <source>
        <dbReference type="Proteomes" id="UP000037136"/>
    </source>
</evidence>
<feature type="compositionally biased region" description="Acidic residues" evidence="1">
    <location>
        <begin position="108"/>
        <end position="120"/>
    </location>
</feature>
<dbReference type="OrthoDB" id="19657at2759"/>
<keyword evidence="4" id="KW-1185">Reference proteome</keyword>
<dbReference type="Pfam" id="PF00561">
    <property type="entry name" value="Abhydrolase_1"/>
    <property type="match status" value="1"/>
</dbReference>
<name>A0A2A9PBB2_OPHUN</name>
<reference evidence="3 4" key="2">
    <citation type="journal article" date="2017" name="Sci. Rep.">
        <title>Ant-infecting Ophiocordyceps genomes reveal a high diversity of potential behavioral manipulation genes and a possible major role for enterotoxins.</title>
        <authorList>
            <person name="de Bekker C."/>
            <person name="Ohm R.A."/>
            <person name="Evans H.C."/>
            <person name="Brachmann A."/>
            <person name="Hughes D.P."/>
        </authorList>
    </citation>
    <scope>NUCLEOTIDE SEQUENCE [LARGE SCALE GENOMIC DNA]</scope>
    <source>
        <strain evidence="3 4">SC16a</strain>
    </source>
</reference>
<gene>
    <name evidence="3" type="ORF">XA68_14131</name>
</gene>
<feature type="domain" description="AB hydrolase-1" evidence="2">
    <location>
        <begin position="23"/>
        <end position="293"/>
    </location>
</feature>
<dbReference type="STRING" id="268505.A0A2A9PBB2"/>
<dbReference type="Proteomes" id="UP000037136">
    <property type="component" value="Unassembled WGS sequence"/>
</dbReference>
<sequence length="316" mass="35873">MGLAGVMATWQYQTLYFGHERGHRFSVLLLDNRGMGLSDRPLMRYSTSEMARDVMEVLDHVGWRDRRQVHVVGISLGGMIAQELACLIPQRISSLSLISTAAHLRGGDDDDDDDDDDDEGDASRRQQYTSTLAHAATAITDRLSMLKPRSEEETIFHTSRLVFVPQWLSAPDQGSLPNPDSTPRCQQPATTSREYGRFHSNFQRYQAQELVKRRGPGFSRLGYLCQAVAAVWHWKSHRQLRSMADDVGRKRILVMHGRHDLLIRLRFGLKLIDALEPAVVHVVDGMGHGPCVEREAWFNRTLEENLDKWQGLDDDA</sequence>
<dbReference type="AlphaFoldDB" id="A0A2A9PBB2"/>